<keyword evidence="2 6" id="KW-0479">Metal-binding</keyword>
<dbReference type="InterPro" id="IPR011977">
    <property type="entry name" value="Pept_M3B_clade3"/>
</dbReference>
<dbReference type="SUPFAM" id="SSF55486">
    <property type="entry name" value="Metalloproteases ('zincins'), catalytic domain"/>
    <property type="match status" value="1"/>
</dbReference>
<keyword evidence="1 6" id="KW-0645">Protease</keyword>
<dbReference type="GO" id="GO:0004222">
    <property type="term" value="F:metalloendopeptidase activity"/>
    <property type="evidence" value="ECO:0007669"/>
    <property type="project" value="InterPro"/>
</dbReference>
<evidence type="ECO:0000313" key="10">
    <source>
        <dbReference type="Proteomes" id="UP000028826"/>
    </source>
</evidence>
<dbReference type="EMBL" id="JGYG01000001">
    <property type="protein sequence ID" value="KFI32165.1"/>
    <property type="molecule type" value="Genomic_DNA"/>
</dbReference>
<evidence type="ECO:0000256" key="2">
    <source>
        <dbReference type="ARBA" id="ARBA00022723"/>
    </source>
</evidence>
<comment type="similarity">
    <text evidence="6">Belongs to the peptidase M3 family.</text>
</comment>
<dbReference type="eggNOG" id="COG1164">
    <property type="taxonomic scope" value="Bacteria"/>
</dbReference>
<feature type="domain" description="Oligopeptidase F N-terminal" evidence="8">
    <location>
        <begin position="127"/>
        <end position="196"/>
    </location>
</feature>
<dbReference type="InterPro" id="IPR042088">
    <property type="entry name" value="OligoPept_F_C"/>
</dbReference>
<dbReference type="RefSeq" id="WP_035706632.1">
    <property type="nucleotide sequence ID" value="NZ_CAMIFG010000014.1"/>
</dbReference>
<feature type="domain" description="Peptidase M3A/M3B catalytic" evidence="7">
    <location>
        <begin position="211"/>
        <end position="591"/>
    </location>
</feature>
<keyword evidence="5 6" id="KW-0482">Metalloprotease</keyword>
<dbReference type="InterPro" id="IPR001567">
    <property type="entry name" value="Pept_M3A_M3B_dom"/>
</dbReference>
<evidence type="ECO:0000256" key="6">
    <source>
        <dbReference type="RuleBase" id="RU003435"/>
    </source>
</evidence>
<accession>A0A086YD15</accession>
<dbReference type="CDD" id="cd09610">
    <property type="entry name" value="M3B_PepF"/>
    <property type="match status" value="1"/>
</dbReference>
<dbReference type="GO" id="GO:0046872">
    <property type="term" value="F:metal ion binding"/>
    <property type="evidence" value="ECO:0007669"/>
    <property type="project" value="UniProtKB-UniRule"/>
</dbReference>
<dbReference type="GO" id="GO:0006508">
    <property type="term" value="P:proteolysis"/>
    <property type="evidence" value="ECO:0007669"/>
    <property type="project" value="UniProtKB-KW"/>
</dbReference>
<dbReference type="InterPro" id="IPR013647">
    <property type="entry name" value="OligopepF_N_dom"/>
</dbReference>
<dbReference type="AlphaFoldDB" id="A0A086YD15"/>
<evidence type="ECO:0000259" key="8">
    <source>
        <dbReference type="Pfam" id="PF08439"/>
    </source>
</evidence>
<keyword evidence="3 6" id="KW-0378">Hydrolase</keyword>
<dbReference type="STRING" id="195105.CN97_07085"/>
<evidence type="ECO:0000256" key="1">
    <source>
        <dbReference type="ARBA" id="ARBA00022670"/>
    </source>
</evidence>
<evidence type="ECO:0000256" key="4">
    <source>
        <dbReference type="ARBA" id="ARBA00022833"/>
    </source>
</evidence>
<name>A0A086YD15_9RHOB</name>
<organism evidence="9 10">
    <name type="scientific">Haematobacter massiliensis</name>
    <dbReference type="NCBI Taxonomy" id="195105"/>
    <lineage>
        <taxon>Bacteria</taxon>
        <taxon>Pseudomonadati</taxon>
        <taxon>Pseudomonadota</taxon>
        <taxon>Alphaproteobacteria</taxon>
        <taxon>Rhodobacterales</taxon>
        <taxon>Paracoccaceae</taxon>
        <taxon>Haematobacter</taxon>
    </lineage>
</organism>
<keyword evidence="10" id="KW-1185">Reference proteome</keyword>
<dbReference type="InterPro" id="IPR045090">
    <property type="entry name" value="Pept_M3A_M3B"/>
</dbReference>
<gene>
    <name evidence="9" type="ORF">CN97_07085</name>
</gene>
<sequence>MALPLPRPVYDTASGAAAFGDLPEWDLTDLYTAPDAPKLKQDMDWLEAECADFAAVYQGRLADLDAAELLEVVRRYERIDTVAGRVMSYAGLRYYQNTMDSARAKFLSDCQDRITSFTTPLVFFSLELNRIDDAALEARFAENADLARYKPIFERIRAMRPYQLSDELETFLHDQSAVGAAAWNRLFDETTAGLEFTVKGETLNLEATLNLLTDTDRATREAAARELARVFGQNIKLFSRVHNTLAKEKEIEDRWRKMPTAQTARHLSNQVEPEVVEALRNAVVAAYPKLSHRYYRLKAKWMGLDHLEIWDRNAPLPLDAPIPVDWATAKKTVLDAYSDFSPKMAEIAEPFFDKGWIDAGVKPGKAPGAFAHPTVAEVHPYVMLNYLGKPRDVMTLAHELGHGVHQVLAAEQGELLSSTPLTLAETASVFGEMLTFRKLLAEAKTPEEKKTLLAGKVEDMINTVVRQIAFYDFECKLHAARREGELTPEDINALWMSVQAESLGDAFRFMDGYETYWTYISHFVHSPFYVYAYAFGDGLVNALYAVYEEGDPSFQDKYFALLKAGGSKHHKELLAPFGLDATDPAFWDKGLSMISGFIDELKAMEDRSED</sequence>
<dbReference type="Gene3D" id="1.10.1370.20">
    <property type="entry name" value="Oligoendopeptidase f, C-terminal domain"/>
    <property type="match status" value="1"/>
</dbReference>
<evidence type="ECO:0000256" key="5">
    <source>
        <dbReference type="ARBA" id="ARBA00023049"/>
    </source>
</evidence>
<dbReference type="Pfam" id="PF08439">
    <property type="entry name" value="Peptidase_M3_N"/>
    <property type="match status" value="1"/>
</dbReference>
<dbReference type="Gene3D" id="1.20.140.70">
    <property type="entry name" value="Oligopeptidase f, N-terminal domain"/>
    <property type="match status" value="1"/>
</dbReference>
<dbReference type="Proteomes" id="UP000028826">
    <property type="component" value="Unassembled WGS sequence"/>
</dbReference>
<evidence type="ECO:0000256" key="3">
    <source>
        <dbReference type="ARBA" id="ARBA00022801"/>
    </source>
</evidence>
<dbReference type="GO" id="GO:0006518">
    <property type="term" value="P:peptide metabolic process"/>
    <property type="evidence" value="ECO:0007669"/>
    <property type="project" value="TreeGrafter"/>
</dbReference>
<dbReference type="OrthoDB" id="9766487at2"/>
<comment type="cofactor">
    <cofactor evidence="6">
        <name>Zn(2+)</name>
        <dbReference type="ChEBI" id="CHEBI:29105"/>
    </cofactor>
    <text evidence="6">Binds 1 zinc ion.</text>
</comment>
<keyword evidence="4 6" id="KW-0862">Zinc</keyword>
<evidence type="ECO:0000259" key="7">
    <source>
        <dbReference type="Pfam" id="PF01432"/>
    </source>
</evidence>
<dbReference type="PANTHER" id="PTHR11804">
    <property type="entry name" value="PROTEASE M3 THIMET OLIGOPEPTIDASE-RELATED"/>
    <property type="match status" value="1"/>
</dbReference>
<protein>
    <submittedName>
        <fullName evidence="9">Oligoendopeptidase F</fullName>
    </submittedName>
</protein>
<dbReference type="Pfam" id="PF01432">
    <property type="entry name" value="Peptidase_M3"/>
    <property type="match status" value="1"/>
</dbReference>
<comment type="caution">
    <text evidence="9">The sequence shown here is derived from an EMBL/GenBank/DDBJ whole genome shotgun (WGS) entry which is preliminary data.</text>
</comment>
<dbReference type="NCBIfam" id="TIGR02290">
    <property type="entry name" value="M3_fam_3"/>
    <property type="match status" value="1"/>
</dbReference>
<dbReference type="PANTHER" id="PTHR11804:SF5">
    <property type="entry name" value="OLIGOENDOPEPTIDASE F"/>
    <property type="match status" value="1"/>
</dbReference>
<reference evidence="9 10" key="1">
    <citation type="submission" date="2014-03" db="EMBL/GenBank/DDBJ databases">
        <title>Genome of Haematobacter massiliensis CCUG 47968.</title>
        <authorList>
            <person name="Wang D."/>
            <person name="Wang G."/>
        </authorList>
    </citation>
    <scope>NUCLEOTIDE SEQUENCE [LARGE SCALE GENOMIC DNA]</scope>
    <source>
        <strain evidence="9 10">CCUG 47968</strain>
    </source>
</reference>
<evidence type="ECO:0000313" key="9">
    <source>
        <dbReference type="EMBL" id="KFI32165.1"/>
    </source>
</evidence>
<proteinExistence type="inferred from homology"/>